<organism evidence="2 3">
    <name type="scientific">Campylobacter taeniopygiae</name>
    <dbReference type="NCBI Taxonomy" id="2510188"/>
    <lineage>
        <taxon>Bacteria</taxon>
        <taxon>Pseudomonadati</taxon>
        <taxon>Campylobacterota</taxon>
        <taxon>Epsilonproteobacteria</taxon>
        <taxon>Campylobacterales</taxon>
        <taxon>Campylobacteraceae</taxon>
        <taxon>Campylobacter</taxon>
    </lineage>
</organism>
<evidence type="ECO:0000259" key="1">
    <source>
        <dbReference type="Pfam" id="PF03496"/>
    </source>
</evidence>
<comment type="caution">
    <text evidence="2">The sequence shown here is derived from an EMBL/GenBank/DDBJ whole genome shotgun (WGS) entry which is preliminary data.</text>
</comment>
<dbReference type="SUPFAM" id="SSF56399">
    <property type="entry name" value="ADP-ribosylation"/>
    <property type="match status" value="1"/>
</dbReference>
<dbReference type="InterPro" id="IPR003540">
    <property type="entry name" value="ADP-ribosyltransferase"/>
</dbReference>
<evidence type="ECO:0000313" key="2">
    <source>
        <dbReference type="EMBL" id="TKX34127.1"/>
    </source>
</evidence>
<reference evidence="2 3" key="1">
    <citation type="submission" date="2018-05" db="EMBL/GenBank/DDBJ databases">
        <title>Novel Campyloabacter and Helicobacter Species and Strains.</title>
        <authorList>
            <person name="Mannion A.J."/>
            <person name="Shen Z."/>
            <person name="Fox J.G."/>
        </authorList>
    </citation>
    <scope>NUCLEOTIDE SEQUENCE [LARGE SCALE GENOMIC DNA]</scope>
    <source>
        <strain evidence="3">MIT10-5678</strain>
    </source>
</reference>
<evidence type="ECO:0000313" key="3">
    <source>
        <dbReference type="Proteomes" id="UP000309584"/>
    </source>
</evidence>
<dbReference type="PROSITE" id="PS51996">
    <property type="entry name" value="TR_MART"/>
    <property type="match status" value="1"/>
</dbReference>
<name>A0ABY2TJ51_9BACT</name>
<dbReference type="RefSeq" id="WP_137623621.1">
    <property type="nucleotide sequence ID" value="NZ_NXLY01000005.1"/>
</dbReference>
<proteinExistence type="predicted"/>
<dbReference type="Proteomes" id="UP000309584">
    <property type="component" value="Unassembled WGS sequence"/>
</dbReference>
<feature type="domain" description="ADP ribosyltransferase" evidence="1">
    <location>
        <begin position="43"/>
        <end position="223"/>
    </location>
</feature>
<protein>
    <recommendedName>
        <fullName evidence="1">ADP ribosyltransferase domain-containing protein</fullName>
    </recommendedName>
</protein>
<gene>
    <name evidence="2" type="ORF">CQA75_03195</name>
</gene>
<dbReference type="Pfam" id="PF03496">
    <property type="entry name" value="ADPrib_exo_Tox"/>
    <property type="match status" value="1"/>
</dbReference>
<sequence length="249" mass="29429">MKNIIFLLLFLGFQLSLMADGESYKKFKTGREAVNWWIQLYGNNILSKEERDIVYQYTYGDFVVINEKLRNGEGLYSLNEKQKDMVKKLDKALRKTIIFENLIVYRYENLSFIFRLLDQGYFSKIYKNGKFTDQAKTYLELISHKKYRDYGFMSTTAIRNSVFQSRPVELVIKVPKFSDTLFVSLKGLAAFETQYELLFPRNRVLTIESYEISPDKKRLTIYVKMTGPCYINQPCEIEKVDNLKQPSEF</sequence>
<dbReference type="EMBL" id="NXLY01000005">
    <property type="protein sequence ID" value="TKX34127.1"/>
    <property type="molecule type" value="Genomic_DNA"/>
</dbReference>
<accession>A0ABY2TJ51</accession>
<dbReference type="Gene3D" id="3.90.176.10">
    <property type="entry name" value="Toxin ADP-ribosyltransferase, Chain A, domain 1"/>
    <property type="match status" value="1"/>
</dbReference>
<keyword evidence="3" id="KW-1185">Reference proteome</keyword>